<sequence>ITRGERMSEGKGGKTGYKLRIAILYIELAIHDHLFISPRNILHTRTALES</sequence>
<name>A0ABD2YGH7_9GENT</name>
<gene>
    <name evidence="1" type="ORF">ACH5RR_031878</name>
</gene>
<keyword evidence="2" id="KW-1185">Reference proteome</keyword>
<feature type="non-terminal residue" evidence="1">
    <location>
        <position position="1"/>
    </location>
</feature>
<dbReference type="EMBL" id="JBJUIK010000013">
    <property type="protein sequence ID" value="KAL3506496.1"/>
    <property type="molecule type" value="Genomic_DNA"/>
</dbReference>
<evidence type="ECO:0000313" key="2">
    <source>
        <dbReference type="Proteomes" id="UP001630127"/>
    </source>
</evidence>
<evidence type="ECO:0000313" key="1">
    <source>
        <dbReference type="EMBL" id="KAL3506496.1"/>
    </source>
</evidence>
<reference evidence="1 2" key="1">
    <citation type="submission" date="2024-11" db="EMBL/GenBank/DDBJ databases">
        <title>A near-complete genome assembly of Cinchona calisaya.</title>
        <authorList>
            <person name="Lian D.C."/>
            <person name="Zhao X.W."/>
            <person name="Wei L."/>
        </authorList>
    </citation>
    <scope>NUCLEOTIDE SEQUENCE [LARGE SCALE GENOMIC DNA]</scope>
    <source>
        <tissue evidence="1">Nenye</tissue>
    </source>
</reference>
<protein>
    <submittedName>
        <fullName evidence="1">Uncharacterized protein</fullName>
    </submittedName>
</protein>
<dbReference type="Proteomes" id="UP001630127">
    <property type="component" value="Unassembled WGS sequence"/>
</dbReference>
<accession>A0ABD2YGH7</accession>
<organism evidence="1 2">
    <name type="scientific">Cinchona calisaya</name>
    <dbReference type="NCBI Taxonomy" id="153742"/>
    <lineage>
        <taxon>Eukaryota</taxon>
        <taxon>Viridiplantae</taxon>
        <taxon>Streptophyta</taxon>
        <taxon>Embryophyta</taxon>
        <taxon>Tracheophyta</taxon>
        <taxon>Spermatophyta</taxon>
        <taxon>Magnoliopsida</taxon>
        <taxon>eudicotyledons</taxon>
        <taxon>Gunneridae</taxon>
        <taxon>Pentapetalae</taxon>
        <taxon>asterids</taxon>
        <taxon>lamiids</taxon>
        <taxon>Gentianales</taxon>
        <taxon>Rubiaceae</taxon>
        <taxon>Cinchonoideae</taxon>
        <taxon>Cinchoneae</taxon>
        <taxon>Cinchona</taxon>
    </lineage>
</organism>
<proteinExistence type="predicted"/>
<comment type="caution">
    <text evidence="1">The sequence shown here is derived from an EMBL/GenBank/DDBJ whole genome shotgun (WGS) entry which is preliminary data.</text>
</comment>
<dbReference type="AlphaFoldDB" id="A0ABD2YGH7"/>